<evidence type="ECO:0000313" key="2">
    <source>
        <dbReference type="Proteomes" id="UP000887566"/>
    </source>
</evidence>
<name>A0A914V115_9BILA</name>
<proteinExistence type="predicted"/>
<evidence type="ECO:0000313" key="3">
    <source>
        <dbReference type="WBParaSite" id="PSAMB.scaffold14313size1926.g35994.t1"/>
    </source>
</evidence>
<evidence type="ECO:0000259" key="1">
    <source>
        <dbReference type="PROSITE" id="PS51406"/>
    </source>
</evidence>
<dbReference type="InterPro" id="IPR036056">
    <property type="entry name" value="Fibrinogen-like_C"/>
</dbReference>
<reference evidence="3" key="1">
    <citation type="submission" date="2022-11" db="UniProtKB">
        <authorList>
            <consortium name="WormBaseParasite"/>
        </authorList>
    </citation>
    <scope>IDENTIFICATION</scope>
</reference>
<keyword evidence="2" id="KW-1185">Reference proteome</keyword>
<dbReference type="InterPro" id="IPR020837">
    <property type="entry name" value="Fibrinogen_CS"/>
</dbReference>
<dbReference type="Pfam" id="PF00147">
    <property type="entry name" value="Fibrinogen_C"/>
    <property type="match status" value="1"/>
</dbReference>
<dbReference type="InterPro" id="IPR002181">
    <property type="entry name" value="Fibrinogen_a/b/g_C_dom"/>
</dbReference>
<dbReference type="PROSITE" id="PS00514">
    <property type="entry name" value="FIBRINOGEN_C_1"/>
    <property type="match status" value="1"/>
</dbReference>
<dbReference type="PROSITE" id="PS51406">
    <property type="entry name" value="FIBRINOGEN_C_2"/>
    <property type="match status" value="1"/>
</dbReference>
<accession>A0A914V115</accession>
<protein>
    <submittedName>
        <fullName evidence="3">Fibrinogen C-terminal domain-containing protein</fullName>
    </submittedName>
</protein>
<dbReference type="SUPFAM" id="SSF56496">
    <property type="entry name" value="Fibrinogen C-terminal domain-like"/>
    <property type="match status" value="1"/>
</dbReference>
<dbReference type="Gene3D" id="4.10.530.10">
    <property type="entry name" value="Gamma-fibrinogen Carboxyl Terminal Fragment, domain 2"/>
    <property type="match status" value="1"/>
</dbReference>
<dbReference type="Proteomes" id="UP000887566">
    <property type="component" value="Unplaced"/>
</dbReference>
<sequence length="74" mass="8227">MTSSDGITWSNSYTFSTLDAEHGTETDCVSAYDAGGWWMNHCFAAALNGKYEPPSNNYGFTWGTGTYWINPRQS</sequence>
<dbReference type="WBParaSite" id="PSAMB.scaffold14313size1926.g35994.t1">
    <property type="protein sequence ID" value="PSAMB.scaffold14313size1926.g35994.t1"/>
    <property type="gene ID" value="PSAMB.scaffold14313size1926.g35994"/>
</dbReference>
<dbReference type="AlphaFoldDB" id="A0A914V115"/>
<organism evidence="2 3">
    <name type="scientific">Plectus sambesii</name>
    <dbReference type="NCBI Taxonomy" id="2011161"/>
    <lineage>
        <taxon>Eukaryota</taxon>
        <taxon>Metazoa</taxon>
        <taxon>Ecdysozoa</taxon>
        <taxon>Nematoda</taxon>
        <taxon>Chromadorea</taxon>
        <taxon>Plectida</taxon>
        <taxon>Plectina</taxon>
        <taxon>Plectoidea</taxon>
        <taxon>Plectidae</taxon>
        <taxon>Plectus</taxon>
    </lineage>
</organism>
<feature type="domain" description="Fibrinogen C-terminal" evidence="1">
    <location>
        <begin position="1"/>
        <end position="74"/>
    </location>
</feature>